<dbReference type="VEuPathDB" id="ToxoDB:ENH_00063770"/>
<dbReference type="GeneID" id="25476514"/>
<accession>U6N337</accession>
<protein>
    <submittedName>
        <fullName evidence="2">Cell surface glycoprotein 1, related</fullName>
    </submittedName>
</protein>
<feature type="compositionally biased region" description="Polar residues" evidence="1">
    <location>
        <begin position="569"/>
        <end position="580"/>
    </location>
</feature>
<feature type="region of interest" description="Disordered" evidence="1">
    <location>
        <begin position="424"/>
        <end position="595"/>
    </location>
</feature>
<feature type="region of interest" description="Disordered" evidence="1">
    <location>
        <begin position="1"/>
        <end position="162"/>
    </location>
</feature>
<feature type="region of interest" description="Disordered" evidence="1">
    <location>
        <begin position="176"/>
        <end position="332"/>
    </location>
</feature>
<gene>
    <name evidence="2" type="ORF">ENH_00063770</name>
</gene>
<feature type="compositionally biased region" description="Basic and acidic residues" evidence="1">
    <location>
        <begin position="203"/>
        <end position="217"/>
    </location>
</feature>
<feature type="compositionally biased region" description="Polar residues" evidence="1">
    <location>
        <begin position="503"/>
        <end position="533"/>
    </location>
</feature>
<feature type="compositionally biased region" description="Basic and acidic residues" evidence="1">
    <location>
        <begin position="614"/>
        <end position="624"/>
    </location>
</feature>
<feature type="compositionally biased region" description="Acidic residues" evidence="1">
    <location>
        <begin position="293"/>
        <end position="302"/>
    </location>
</feature>
<proteinExistence type="predicted"/>
<feature type="compositionally biased region" description="Polar residues" evidence="1">
    <location>
        <begin position="106"/>
        <end position="129"/>
    </location>
</feature>
<feature type="region of interest" description="Disordered" evidence="1">
    <location>
        <begin position="611"/>
        <end position="687"/>
    </location>
</feature>
<organism evidence="2 3">
    <name type="scientific">Eimeria necatrix</name>
    <dbReference type="NCBI Taxonomy" id="51315"/>
    <lineage>
        <taxon>Eukaryota</taxon>
        <taxon>Sar</taxon>
        <taxon>Alveolata</taxon>
        <taxon>Apicomplexa</taxon>
        <taxon>Conoidasida</taxon>
        <taxon>Coccidia</taxon>
        <taxon>Eucoccidiorida</taxon>
        <taxon>Eimeriorina</taxon>
        <taxon>Eimeriidae</taxon>
        <taxon>Eimeria</taxon>
    </lineage>
</organism>
<feature type="compositionally biased region" description="Low complexity" evidence="1">
    <location>
        <begin position="670"/>
        <end position="681"/>
    </location>
</feature>
<feature type="compositionally biased region" description="Basic and acidic residues" evidence="1">
    <location>
        <begin position="24"/>
        <end position="37"/>
    </location>
</feature>
<dbReference type="EMBL" id="HG725665">
    <property type="protein sequence ID" value="CDJ69144.1"/>
    <property type="molecule type" value="Genomic_DNA"/>
</dbReference>
<name>U6N337_9EIME</name>
<feature type="compositionally biased region" description="Basic and acidic residues" evidence="1">
    <location>
        <begin position="544"/>
        <end position="559"/>
    </location>
</feature>
<dbReference type="AlphaFoldDB" id="U6N337"/>
<reference evidence="2" key="2">
    <citation type="submission" date="2013-10" db="EMBL/GenBank/DDBJ databases">
        <authorList>
            <person name="Aslett M."/>
        </authorList>
    </citation>
    <scope>NUCLEOTIDE SEQUENCE [LARGE SCALE GENOMIC DNA]</scope>
    <source>
        <strain evidence="2">Houghton</strain>
    </source>
</reference>
<feature type="compositionally biased region" description="Basic and acidic residues" evidence="1">
    <location>
        <begin position="424"/>
        <end position="438"/>
    </location>
</feature>
<dbReference type="Proteomes" id="UP000030754">
    <property type="component" value="Unassembled WGS sequence"/>
</dbReference>
<feature type="region of interest" description="Disordered" evidence="1">
    <location>
        <begin position="380"/>
        <end position="402"/>
    </location>
</feature>
<feature type="compositionally biased region" description="Polar residues" evidence="1">
    <location>
        <begin position="279"/>
        <end position="291"/>
    </location>
</feature>
<evidence type="ECO:0000256" key="1">
    <source>
        <dbReference type="SAM" id="MobiDB-lite"/>
    </source>
</evidence>
<keyword evidence="3" id="KW-1185">Reference proteome</keyword>
<feature type="compositionally biased region" description="Polar residues" evidence="1">
    <location>
        <begin position="55"/>
        <end position="69"/>
    </location>
</feature>
<reference evidence="2" key="1">
    <citation type="submission" date="2013-10" db="EMBL/GenBank/DDBJ databases">
        <title>Genomic analysis of the causative agents of coccidiosis in chickens.</title>
        <authorList>
            <person name="Reid A.J."/>
            <person name="Blake D."/>
            <person name="Billington K."/>
            <person name="Browne H."/>
            <person name="Dunn M."/>
            <person name="Hung S."/>
            <person name="Kawahara F."/>
            <person name="Miranda-Saavedra D."/>
            <person name="Mourier T."/>
            <person name="Nagra H."/>
            <person name="Otto T.D."/>
            <person name="Rawlings N."/>
            <person name="Sanchez A."/>
            <person name="Sanders M."/>
            <person name="Subramaniam C."/>
            <person name="Tay Y."/>
            <person name="Dear P."/>
            <person name="Doerig C."/>
            <person name="Gruber A."/>
            <person name="Parkinson J."/>
            <person name="Shirley M."/>
            <person name="Wan K.L."/>
            <person name="Berriman M."/>
            <person name="Tomley F."/>
            <person name="Pain A."/>
        </authorList>
    </citation>
    <scope>NUCLEOTIDE SEQUENCE [LARGE SCALE GENOMIC DNA]</scope>
    <source>
        <strain evidence="2">Houghton</strain>
    </source>
</reference>
<sequence>MWFFSNAEAQQTVNEDEPPSSRSSESDAKDDLHKPDEPTPEQSFSPWNFWGQLAAGTQAQLDAESASSMDENEQDGDGQPLHLSSINSQNGHEEDTAPTVPESSDDNQPTSGWSLWGQLTQNTENSTPTHEIPPEGKAATASPNEAVKDTPSKEPSAHDSESASGTFVWNFFGGATSWVSDSKPETPLSEEPVHQSPRTIRQAGEKVDGNENKKDSNSHVVDLPEQAPVIDDELMSGQDPPKHTGTIASVGESSELPFVGKVASNGNNKDSNASKKKTSSQLHSTSGNNAPDSMDEFGEDLTESLPSSKLRIGNEASEKKQETEGDTNFSTVMNEDLNTTGLAGTEPKLMPPVNRGMVHMEPSSILSSETVSHRTQLASNLGDSNFLGDRRPMDEAPMQASESPLAKLLTGRLSKQYTFVERKLPDGTEIIVRNDEIGAPKVKPKLPGGAGLLAPPPTSGTNNLHAAANQKGLSSRSSQGTQEQQQIKESAEETHANKRGASLSLSTIDQPKTSELRNMTKTTENTSSKNAVLSVTGLPEIEDDLFRDHAPQQEPKAEESTPEEAANLGRSSQQRESVSHPTGEEDLQDPTCDSILKMSAEEKTTQTVAIHVPKAPDHIARSEGDSITPQSPVMILTQKGPPLLHIKAHGSTRPRPPLPKAVGVKGLPPVKAKAGEAAGDVEVGEGK</sequence>
<evidence type="ECO:0000313" key="3">
    <source>
        <dbReference type="Proteomes" id="UP000030754"/>
    </source>
</evidence>
<dbReference type="RefSeq" id="XP_013437611.1">
    <property type="nucleotide sequence ID" value="XM_013582157.1"/>
</dbReference>
<feature type="compositionally biased region" description="Polar residues" evidence="1">
    <location>
        <begin position="471"/>
        <end position="488"/>
    </location>
</feature>
<evidence type="ECO:0000313" key="2">
    <source>
        <dbReference type="EMBL" id="CDJ69144.1"/>
    </source>
</evidence>
<feature type="non-terminal residue" evidence="2">
    <location>
        <position position="687"/>
    </location>
</feature>
<feature type="compositionally biased region" description="Basic and acidic residues" evidence="1">
    <location>
        <begin position="146"/>
        <end position="161"/>
    </location>
</feature>